<proteinExistence type="predicted"/>
<evidence type="ECO:0000313" key="2">
    <source>
        <dbReference type="Proteomes" id="UP000184339"/>
    </source>
</evidence>
<reference evidence="2" key="1">
    <citation type="submission" date="2016-11" db="EMBL/GenBank/DDBJ databases">
        <authorList>
            <person name="Varghese N."/>
            <person name="Submissions S."/>
        </authorList>
    </citation>
    <scope>NUCLEOTIDE SEQUENCE [LARGE SCALE GENOMIC DNA]</scope>
    <source>
        <strain evidence="2">Sac-22</strain>
    </source>
</reference>
<sequence length="588" mass="66413">MASLISLWQYRQMCFRKAIHSSPVLTTIVKSDHQNSASYMGALSSKIEAHLAEQLRAAIHLKKLTDEELTRISLLTPRDAQVERTHALADHHGYITELNQQLRQLSNQSGFLNVAAAQFKKFTKRSEIRKALEALQEAELHFDSPAVSARRSAEILQHNSGVALEKSKIPEKQQRGTELKKKIASLNLLQSHSTEVIVAARSDAWKCTTFPLRLANLEELLRLEQIEQASDCVQTLRFQRKPPEDQYKKWIAEVAAILSEAASSNSAFTASAKYAQVAMRSIVLSKRSLIQNAQDYLEDLDLQEPQDQWQIISSLLVSPYHFENELLWPIYWAMFQASQEIADSLKDTNPHEDIINGKLPEKLHQLLKLWAMPKITAMGYPLGMSYFGALEIASTDEETRLGADFGLLVDIDLGGLKCKKIALFQAKKAQEGKANVGSENEQLRKLLATSGLGYYMFYHQRAYPLRPQGPTICQAKDIASLDVIQAKDLDSRSLHVHVHQLGWDLMSFMSFGLFLPDSDIGVTFVDIDDALNIAGGGDPQNLPRFLNVYALSDKTSVMRLRDRVAENYRERQLEQELNKSKERGPRMR</sequence>
<dbReference type="RefSeq" id="WP_139260737.1">
    <property type="nucleotide sequence ID" value="NZ_FRCX01000025.1"/>
</dbReference>
<gene>
    <name evidence="1" type="ORF">SAMN05192549_12514</name>
</gene>
<name>A0A1M7RFB2_9BURK</name>
<dbReference type="EMBL" id="FRCX01000025">
    <property type="protein sequence ID" value="SHN44728.1"/>
    <property type="molecule type" value="Genomic_DNA"/>
</dbReference>
<dbReference type="Proteomes" id="UP000184339">
    <property type="component" value="Unassembled WGS sequence"/>
</dbReference>
<accession>A0A1M7RFB2</accession>
<evidence type="ECO:0000313" key="1">
    <source>
        <dbReference type="EMBL" id="SHN44728.1"/>
    </source>
</evidence>
<keyword evidence="2" id="KW-1185">Reference proteome</keyword>
<protein>
    <submittedName>
        <fullName evidence="1">Uncharacterized protein</fullName>
    </submittedName>
</protein>
<organism evidence="1 2">
    <name type="scientific">Duganella sacchari</name>
    <dbReference type="NCBI Taxonomy" id="551987"/>
    <lineage>
        <taxon>Bacteria</taxon>
        <taxon>Pseudomonadati</taxon>
        <taxon>Pseudomonadota</taxon>
        <taxon>Betaproteobacteria</taxon>
        <taxon>Burkholderiales</taxon>
        <taxon>Oxalobacteraceae</taxon>
        <taxon>Telluria group</taxon>
        <taxon>Duganella</taxon>
    </lineage>
</organism>
<dbReference type="AlphaFoldDB" id="A0A1M7RFB2"/>
<dbReference type="OrthoDB" id="6827719at2"/>